<dbReference type="GO" id="GO:0004177">
    <property type="term" value="F:aminopeptidase activity"/>
    <property type="evidence" value="ECO:0007669"/>
    <property type="project" value="UniProtKB-EC"/>
</dbReference>
<dbReference type="Pfam" id="PF00561">
    <property type="entry name" value="Abhydrolase_1"/>
    <property type="match status" value="1"/>
</dbReference>
<keyword evidence="5" id="KW-1185">Reference proteome</keyword>
<dbReference type="Gene3D" id="3.40.50.1820">
    <property type="entry name" value="alpha/beta hydrolase"/>
    <property type="match status" value="1"/>
</dbReference>
<dbReference type="Proteomes" id="UP000586095">
    <property type="component" value="Unassembled WGS sequence"/>
</dbReference>
<dbReference type="InterPro" id="IPR000073">
    <property type="entry name" value="AB_hydrolase_1"/>
</dbReference>
<feature type="domain" description="AB hydrolase-1" evidence="3">
    <location>
        <begin position="50"/>
        <end position="204"/>
    </location>
</feature>
<dbReference type="PANTHER" id="PTHR43248">
    <property type="entry name" value="2-SUCCINYL-6-HYDROXY-2,4-CYCLOHEXADIENE-1-CARBOXYLATE SYNTHASE"/>
    <property type="match status" value="1"/>
</dbReference>
<evidence type="ECO:0000256" key="1">
    <source>
        <dbReference type="ARBA" id="ARBA00010088"/>
    </source>
</evidence>
<comment type="caution">
    <text evidence="4">The sequence shown here is derived from an EMBL/GenBank/DDBJ whole genome shotgun (WGS) entry which is preliminary data.</text>
</comment>
<dbReference type="RefSeq" id="WP_121076596.1">
    <property type="nucleotide sequence ID" value="NZ_BAAALZ010000001.1"/>
</dbReference>
<dbReference type="InterPro" id="IPR029058">
    <property type="entry name" value="AB_hydrolase_fold"/>
</dbReference>
<dbReference type="GO" id="GO:0006508">
    <property type="term" value="P:proteolysis"/>
    <property type="evidence" value="ECO:0007669"/>
    <property type="project" value="InterPro"/>
</dbReference>
<evidence type="ECO:0000259" key="3">
    <source>
        <dbReference type="Pfam" id="PF00561"/>
    </source>
</evidence>
<accession>A0A852RFG1</accession>
<dbReference type="PANTHER" id="PTHR43248:SF2">
    <property type="entry name" value="PROLYL AMINOPEPTIDASE"/>
    <property type="match status" value="1"/>
</dbReference>
<sequence length="437" mass="48973">MISYMVPGIAVSERSVEVPLDWRDSAGERIEIFVRELVAPDRAEDALPLLTYLQGGPGGSNPRPLGRSGWLDEALKHYRVVLVDQRGTGRSTPLDAQAVAERGDGEAGADYLACFRADSIVRDLEYVREHLYDGRKWATIAQSYGGWLTLSYLSHAPEAVAASFVCGGIPGTPPNAEEVYRRTFSRVEAKTAEFYRRYPQNVEQVARIADRIAEGDVQLPDGDLLTVERFQSIGIDFGMKPGFERLHWLFDEAFVRPGRFSTAFLEGVAQRSSSASNPLFWTLQESIYGHEGNGPVAWAAQREREQRPQFGPDKRPLIFTGEMAFPWMFEQVKLLRGFQPAVEALATRETWSSLYNLEQLAANSVPLAAAVYYDDMYVDAHLQLDTLSRVGNSQHWVTNEYEHDGIGDPRVFARLRELVQMRGGEQHEALLVKGMNA</sequence>
<reference evidence="4 5" key="1">
    <citation type="submission" date="2020-07" db="EMBL/GenBank/DDBJ databases">
        <title>Sequencing the genomes of 1000 actinobacteria strains.</title>
        <authorList>
            <person name="Klenk H.-P."/>
        </authorList>
    </citation>
    <scope>NUCLEOTIDE SEQUENCE [LARGE SCALE GENOMIC DNA]</scope>
    <source>
        <strain evidence="4 5">DSM 17380</strain>
    </source>
</reference>
<gene>
    <name evidence="4" type="ORF">BJ960_002899</name>
</gene>
<dbReference type="PRINTS" id="PR00793">
    <property type="entry name" value="PROAMNOPTASE"/>
</dbReference>
<organism evidence="4 5">
    <name type="scientific">Leucobacter aridicollis</name>
    <dbReference type="NCBI Taxonomy" id="283878"/>
    <lineage>
        <taxon>Bacteria</taxon>
        <taxon>Bacillati</taxon>
        <taxon>Actinomycetota</taxon>
        <taxon>Actinomycetes</taxon>
        <taxon>Micrococcales</taxon>
        <taxon>Microbacteriaceae</taxon>
        <taxon>Leucobacter</taxon>
    </lineage>
</organism>
<dbReference type="SUPFAM" id="SSF53474">
    <property type="entry name" value="alpha/beta-Hydrolases"/>
    <property type="match status" value="1"/>
</dbReference>
<dbReference type="InterPro" id="IPR002410">
    <property type="entry name" value="Peptidase_S33"/>
</dbReference>
<protein>
    <submittedName>
        <fullName evidence="4">Pimeloyl-ACP methyl ester carboxylesterase</fullName>
    </submittedName>
</protein>
<comment type="similarity">
    <text evidence="1">Belongs to the peptidase S33 family.</text>
</comment>
<evidence type="ECO:0000313" key="5">
    <source>
        <dbReference type="Proteomes" id="UP000586095"/>
    </source>
</evidence>
<keyword evidence="2" id="KW-0378">Hydrolase</keyword>
<name>A0A852RFG1_9MICO</name>
<evidence type="ECO:0000256" key="2">
    <source>
        <dbReference type="ARBA" id="ARBA00022801"/>
    </source>
</evidence>
<dbReference type="EMBL" id="JACCBD010000001">
    <property type="protein sequence ID" value="NYD28096.1"/>
    <property type="molecule type" value="Genomic_DNA"/>
</dbReference>
<dbReference type="InterPro" id="IPR051601">
    <property type="entry name" value="Serine_prot/Carboxylest_S33"/>
</dbReference>
<evidence type="ECO:0000313" key="4">
    <source>
        <dbReference type="EMBL" id="NYD28096.1"/>
    </source>
</evidence>
<dbReference type="AlphaFoldDB" id="A0A852RFG1"/>
<proteinExistence type="inferred from homology"/>